<dbReference type="InterPro" id="IPR038508">
    <property type="entry name" value="ArfGAP_dom_sf"/>
</dbReference>
<sequence length="141" mass="15112">MCELGNATINHIYEARVDEMNVKRPHPSCTRSEKEAWIRAKYVEKKFITKLPETGIRLSRGGGRRGGVERPPKPILKPKPTSLSRGGTAGGGSSSPALSRTLSGRALWGRGGGSMSTLCGVGELGWLERGAWLVVGNGRLS</sequence>
<dbReference type="GO" id="GO:0010008">
    <property type="term" value="C:endosome membrane"/>
    <property type="evidence" value="ECO:0007669"/>
    <property type="project" value="UniProtKB-SubCell"/>
</dbReference>
<evidence type="ECO:0000256" key="5">
    <source>
        <dbReference type="SAM" id="MobiDB-lite"/>
    </source>
</evidence>
<comment type="function">
    <text evidence="4">GTPase-activating protein for the ADP ribosylation factor family.</text>
</comment>
<evidence type="ECO:0000256" key="1">
    <source>
        <dbReference type="ARBA" id="ARBA00022723"/>
    </source>
</evidence>
<reference evidence="6" key="2">
    <citation type="submission" date="2025-09" db="UniProtKB">
        <authorList>
            <consortium name="Ensembl"/>
        </authorList>
    </citation>
    <scope>IDENTIFICATION</scope>
</reference>
<dbReference type="PANTHER" id="PTHR23180">
    <property type="entry name" value="CENTAURIN/ARF"/>
    <property type="match status" value="1"/>
</dbReference>
<dbReference type="InterPro" id="IPR037278">
    <property type="entry name" value="ARFGAP/RecO"/>
</dbReference>
<dbReference type="PANTHER" id="PTHR23180:SF197">
    <property type="entry name" value="ARF-GAP WITH COILED-COIL, ANK REPEAT AND PH DOMAIN-CONTAINING PROTEIN 1"/>
    <property type="match status" value="1"/>
</dbReference>
<keyword evidence="4" id="KW-0040">ANK repeat</keyword>
<dbReference type="Gene3D" id="1.10.220.150">
    <property type="entry name" value="Arf GTPase activating protein"/>
    <property type="match status" value="1"/>
</dbReference>
<keyword evidence="4" id="KW-0677">Repeat</keyword>
<protein>
    <recommendedName>
        <fullName evidence="4">Arf-GAP with coiled-coil, ANK repeat and PH domain-containing protein</fullName>
        <shortName evidence="4">Cnt-b</shortName>
    </recommendedName>
    <alternativeName>
        <fullName evidence="4">Centaurin-beta</fullName>
    </alternativeName>
</protein>
<keyword evidence="7" id="KW-1185">Reference proteome</keyword>
<comment type="activity regulation">
    <text evidence="4">GAP activity stimulated by phosphatidylinositol 4,5-bisphosphate (PIP2) and phosphatidic acid.</text>
</comment>
<organism evidence="6 7">
    <name type="scientific">Sphenodon punctatus</name>
    <name type="common">Tuatara</name>
    <name type="synonym">Hatteria punctata</name>
    <dbReference type="NCBI Taxonomy" id="8508"/>
    <lineage>
        <taxon>Eukaryota</taxon>
        <taxon>Metazoa</taxon>
        <taxon>Chordata</taxon>
        <taxon>Craniata</taxon>
        <taxon>Vertebrata</taxon>
        <taxon>Euteleostomi</taxon>
        <taxon>Lepidosauria</taxon>
        <taxon>Sphenodontia</taxon>
        <taxon>Sphenodontidae</taxon>
        <taxon>Sphenodon</taxon>
    </lineage>
</organism>
<dbReference type="Proteomes" id="UP000694392">
    <property type="component" value="Unplaced"/>
</dbReference>
<comment type="subcellular location">
    <subcellularLocation>
        <location evidence="4">Endosome membrane</location>
        <topology evidence="4">Peripheral membrane protein</topology>
    </subcellularLocation>
</comment>
<evidence type="ECO:0000256" key="4">
    <source>
        <dbReference type="RuleBase" id="RU369028"/>
    </source>
</evidence>
<reference evidence="6" key="1">
    <citation type="submission" date="2025-08" db="UniProtKB">
        <authorList>
            <consortium name="Ensembl"/>
        </authorList>
    </citation>
    <scope>IDENTIFICATION</scope>
</reference>
<keyword evidence="4" id="KW-0343">GTPase activation</keyword>
<feature type="region of interest" description="Disordered" evidence="5">
    <location>
        <begin position="54"/>
        <end position="100"/>
    </location>
</feature>
<comment type="domain">
    <text evidence="4">PH domain binds phospholipids including phosphatidic acid, phosphatidylinositol 3-phosphate, phosphatidylinositol 3,5-bisphosphate (PIP2) and phosphatidylinositol 3,4,5-trisphosphate (PIP3). May mediate protein binding to PIP2 or PIP3 containing membranes.</text>
</comment>
<keyword evidence="4" id="KW-0967">Endosome</keyword>
<dbReference type="GO" id="GO:0008270">
    <property type="term" value="F:zinc ion binding"/>
    <property type="evidence" value="ECO:0007669"/>
    <property type="project" value="UniProtKB-KW"/>
</dbReference>
<dbReference type="AlphaFoldDB" id="A0A8D0LCA8"/>
<dbReference type="SUPFAM" id="SSF57863">
    <property type="entry name" value="ArfGap/RecO-like zinc finger"/>
    <property type="match status" value="1"/>
</dbReference>
<dbReference type="GeneTree" id="ENSGT00940000160289"/>
<dbReference type="InterPro" id="IPR045258">
    <property type="entry name" value="ACAP1/2/3-like"/>
</dbReference>
<proteinExistence type="predicted"/>
<accession>A0A8D0LCA8</accession>
<dbReference type="GO" id="GO:0005096">
    <property type="term" value="F:GTPase activator activity"/>
    <property type="evidence" value="ECO:0007669"/>
    <property type="project" value="UniProtKB-KW"/>
</dbReference>
<evidence type="ECO:0000313" key="6">
    <source>
        <dbReference type="Ensembl" id="ENSSPUP00000023343.1"/>
    </source>
</evidence>
<keyword evidence="1 4" id="KW-0479">Metal-binding</keyword>
<evidence type="ECO:0000256" key="3">
    <source>
        <dbReference type="ARBA" id="ARBA00022833"/>
    </source>
</evidence>
<name>A0A8D0LCA8_SPHPU</name>
<evidence type="ECO:0000256" key="2">
    <source>
        <dbReference type="ARBA" id="ARBA00022771"/>
    </source>
</evidence>
<comment type="domain">
    <text evidence="4">The BAR domain mediates homodimerization, it can neither bind membrane nor impart curvature, but instead requires the neighboring PH domain to achieve these functions.</text>
</comment>
<evidence type="ECO:0000313" key="7">
    <source>
        <dbReference type="Proteomes" id="UP000694392"/>
    </source>
</evidence>
<keyword evidence="3 4" id="KW-0862">Zinc</keyword>
<keyword evidence="2 4" id="KW-0863">Zinc-finger</keyword>
<dbReference type="Ensembl" id="ENSSPUT00000024898.1">
    <property type="protein sequence ID" value="ENSSPUP00000023343.1"/>
    <property type="gene ID" value="ENSSPUG00000017911.1"/>
</dbReference>